<accession>A0A4U9IY21</accession>
<dbReference type="GO" id="GO:0043138">
    <property type="term" value="F:3'-5' DNA helicase activity"/>
    <property type="evidence" value="ECO:0007669"/>
    <property type="project" value="UniProtKB-EC"/>
</dbReference>
<evidence type="ECO:0000256" key="6">
    <source>
        <dbReference type="ARBA" id="ARBA00022840"/>
    </source>
</evidence>
<dbReference type="Pfam" id="PF00570">
    <property type="entry name" value="HRDC"/>
    <property type="match status" value="1"/>
</dbReference>
<keyword evidence="2" id="KW-0547">Nucleotide-binding</keyword>
<dbReference type="SMART" id="SM00341">
    <property type="entry name" value="HRDC"/>
    <property type="match status" value="1"/>
</dbReference>
<dbReference type="GO" id="GO:0016787">
    <property type="term" value="F:hydrolase activity"/>
    <property type="evidence" value="ECO:0007669"/>
    <property type="project" value="UniProtKB-KW"/>
</dbReference>
<keyword evidence="4 13" id="KW-0378">Hydrolase</keyword>
<evidence type="ECO:0000256" key="1">
    <source>
        <dbReference type="ARBA" id="ARBA00001946"/>
    </source>
</evidence>
<evidence type="ECO:0000256" key="10">
    <source>
        <dbReference type="ARBA" id="ARBA00034617"/>
    </source>
</evidence>
<dbReference type="FunFam" id="1.10.150.80:FF:000002">
    <property type="entry name" value="ATP-dependent DNA helicase RecQ"/>
    <property type="match status" value="1"/>
</dbReference>
<sequence length="109" mass="12339">MLRGVVELQLAVPRVVALKPRVMQKSYGGNYDRKLFAKLRKLRKAIADEENIPPYVVFNDATLIEMAEQMPLSASEMLSVNGVGTRKLERFGKEFMALIRSHTDGDDEE</sequence>
<dbReference type="InterPro" id="IPR002121">
    <property type="entry name" value="HRDC_dom"/>
</dbReference>
<protein>
    <recommendedName>
        <fullName evidence="11">DNA 3'-5' helicase</fullName>
        <ecNumber evidence="11">5.6.2.4</ecNumber>
    </recommendedName>
</protein>
<comment type="catalytic activity">
    <reaction evidence="10">
        <text>Couples ATP hydrolysis with the unwinding of duplex DNA by translocating in the 3'-5' direction.</text>
        <dbReference type="EC" id="5.6.2.4"/>
    </reaction>
</comment>
<evidence type="ECO:0000256" key="11">
    <source>
        <dbReference type="ARBA" id="ARBA00034808"/>
    </source>
</evidence>
<keyword evidence="7" id="KW-0238">DNA-binding</keyword>
<keyword evidence="6" id="KW-0067">ATP-binding</keyword>
<keyword evidence="5 13" id="KW-0347">Helicase</keyword>
<dbReference type="GO" id="GO:0003677">
    <property type="term" value="F:DNA binding"/>
    <property type="evidence" value="ECO:0007669"/>
    <property type="project" value="UniProtKB-KW"/>
</dbReference>
<evidence type="ECO:0000259" key="12">
    <source>
        <dbReference type="PROSITE" id="PS50967"/>
    </source>
</evidence>
<evidence type="ECO:0000256" key="9">
    <source>
        <dbReference type="ARBA" id="ARBA00023235"/>
    </source>
</evidence>
<evidence type="ECO:0000313" key="14">
    <source>
        <dbReference type="Proteomes" id="UP000310719"/>
    </source>
</evidence>
<feature type="domain" description="HRDC" evidence="12">
    <location>
        <begin position="29"/>
        <end position="109"/>
    </location>
</feature>
<evidence type="ECO:0000256" key="8">
    <source>
        <dbReference type="ARBA" id="ARBA00023204"/>
    </source>
</evidence>
<reference evidence="13 14" key="1">
    <citation type="submission" date="2019-05" db="EMBL/GenBank/DDBJ databases">
        <authorList>
            <consortium name="Pathogen Informatics"/>
        </authorList>
    </citation>
    <scope>NUCLEOTIDE SEQUENCE [LARGE SCALE GENOMIC DNA]</scope>
    <source>
        <strain evidence="13 14">NCTC13032</strain>
    </source>
</reference>
<keyword evidence="3" id="KW-0227">DNA damage</keyword>
<organism evidence="13 14">
    <name type="scientific">Leclercia adecarboxylata</name>
    <dbReference type="NCBI Taxonomy" id="83655"/>
    <lineage>
        <taxon>Bacteria</taxon>
        <taxon>Pseudomonadati</taxon>
        <taxon>Pseudomonadota</taxon>
        <taxon>Gammaproteobacteria</taxon>
        <taxon>Enterobacterales</taxon>
        <taxon>Enterobacteriaceae</taxon>
        <taxon>Leclercia</taxon>
    </lineage>
</organism>
<dbReference type="InterPro" id="IPR044876">
    <property type="entry name" value="HRDC_dom_sf"/>
</dbReference>
<keyword evidence="8" id="KW-0234">DNA repair</keyword>
<gene>
    <name evidence="13" type="primary">recQ_1</name>
    <name evidence="13" type="ORF">NCTC13032_07113</name>
</gene>
<keyword evidence="9" id="KW-0413">Isomerase</keyword>
<evidence type="ECO:0000256" key="7">
    <source>
        <dbReference type="ARBA" id="ARBA00023125"/>
    </source>
</evidence>
<dbReference type="Proteomes" id="UP000310719">
    <property type="component" value="Chromosome"/>
</dbReference>
<evidence type="ECO:0000256" key="4">
    <source>
        <dbReference type="ARBA" id="ARBA00022801"/>
    </source>
</evidence>
<dbReference type="GO" id="GO:0005524">
    <property type="term" value="F:ATP binding"/>
    <property type="evidence" value="ECO:0007669"/>
    <property type="project" value="UniProtKB-KW"/>
</dbReference>
<dbReference type="PROSITE" id="PS50967">
    <property type="entry name" value="HRDC"/>
    <property type="match status" value="1"/>
</dbReference>
<dbReference type="AlphaFoldDB" id="A0A4U9IY21"/>
<evidence type="ECO:0000256" key="2">
    <source>
        <dbReference type="ARBA" id="ARBA00022741"/>
    </source>
</evidence>
<dbReference type="SUPFAM" id="SSF47819">
    <property type="entry name" value="HRDC-like"/>
    <property type="match status" value="1"/>
</dbReference>
<dbReference type="EMBL" id="LR590464">
    <property type="protein sequence ID" value="VTP82550.1"/>
    <property type="molecule type" value="Genomic_DNA"/>
</dbReference>
<evidence type="ECO:0000256" key="3">
    <source>
        <dbReference type="ARBA" id="ARBA00022763"/>
    </source>
</evidence>
<proteinExistence type="predicted"/>
<evidence type="ECO:0000313" key="13">
    <source>
        <dbReference type="EMBL" id="VTP82550.1"/>
    </source>
</evidence>
<dbReference type="GO" id="GO:0006281">
    <property type="term" value="P:DNA repair"/>
    <property type="evidence" value="ECO:0007669"/>
    <property type="project" value="UniProtKB-KW"/>
</dbReference>
<dbReference type="EC" id="5.6.2.4" evidence="11"/>
<dbReference type="Gene3D" id="1.10.150.80">
    <property type="entry name" value="HRDC domain"/>
    <property type="match status" value="1"/>
</dbReference>
<name>A0A4U9IY21_9ENTR</name>
<comment type="cofactor">
    <cofactor evidence="1">
        <name>Mg(2+)</name>
        <dbReference type="ChEBI" id="CHEBI:18420"/>
    </cofactor>
</comment>
<dbReference type="InterPro" id="IPR010997">
    <property type="entry name" value="HRDC-like_sf"/>
</dbReference>
<evidence type="ECO:0000256" key="5">
    <source>
        <dbReference type="ARBA" id="ARBA00022806"/>
    </source>
</evidence>